<reference evidence="2" key="1">
    <citation type="submission" date="2023-08" db="EMBL/GenBank/DDBJ databases">
        <title>A de novo genome assembly of Solanum verrucosum Schlechtendal, a Mexican diploid species geographically isolated from the other diploid A-genome species in potato relatives.</title>
        <authorList>
            <person name="Hosaka K."/>
        </authorList>
    </citation>
    <scope>NUCLEOTIDE SEQUENCE</scope>
    <source>
        <tissue evidence="2">Young leaves</tissue>
    </source>
</reference>
<sequence length="269" mass="29681">MTASPSSQPVAVGETNVNPNSKISYATTLKPPQTIQKLLKDTLKPIGFIHGEPTVRFTMEEREQFAREEGLHQAVIIKFSYGKPDLSELRKRLLKQFDVKGNYLPTDLFARRSLLSIVTAAGKPIAVDKATQDRTRPSMARVKIILDLLDKHQNSGDARDLLNSKRVVKRDIEKSIGDQNVVQKLARNHSSLATVDGVSKLHGICTNEFGNDTFVDSTPKSTLIREEAVKEGATYQVIPEASILPNENSIENDLELGNRGDMSTSSGDI</sequence>
<feature type="region of interest" description="Disordered" evidence="1">
    <location>
        <begin position="249"/>
        <end position="269"/>
    </location>
</feature>
<dbReference type="InterPro" id="IPR040256">
    <property type="entry name" value="At4g02000-like"/>
</dbReference>
<keyword evidence="3" id="KW-1185">Reference proteome</keyword>
<evidence type="ECO:0000256" key="1">
    <source>
        <dbReference type="SAM" id="MobiDB-lite"/>
    </source>
</evidence>
<evidence type="ECO:0000313" key="3">
    <source>
        <dbReference type="Proteomes" id="UP001234989"/>
    </source>
</evidence>
<dbReference type="AlphaFoldDB" id="A0AAF0PNR7"/>
<name>A0AAF0PNR7_SOLVR</name>
<dbReference type="PANTHER" id="PTHR31286">
    <property type="entry name" value="GLYCINE-RICH CELL WALL STRUCTURAL PROTEIN 1.8-LIKE"/>
    <property type="match status" value="1"/>
</dbReference>
<dbReference type="Proteomes" id="UP001234989">
    <property type="component" value="Chromosome 1"/>
</dbReference>
<protein>
    <submittedName>
        <fullName evidence="2">Uncharacterized protein</fullName>
    </submittedName>
</protein>
<gene>
    <name evidence="2" type="ORF">MTR67_000485</name>
</gene>
<evidence type="ECO:0000313" key="2">
    <source>
        <dbReference type="EMBL" id="WMV07100.1"/>
    </source>
</evidence>
<proteinExistence type="predicted"/>
<dbReference type="EMBL" id="CP133612">
    <property type="protein sequence ID" value="WMV07100.1"/>
    <property type="molecule type" value="Genomic_DNA"/>
</dbReference>
<accession>A0AAF0PNR7</accession>
<dbReference type="PANTHER" id="PTHR31286:SF104">
    <property type="entry name" value="PEROXIDASE"/>
    <property type="match status" value="1"/>
</dbReference>
<organism evidence="2 3">
    <name type="scientific">Solanum verrucosum</name>
    <dbReference type="NCBI Taxonomy" id="315347"/>
    <lineage>
        <taxon>Eukaryota</taxon>
        <taxon>Viridiplantae</taxon>
        <taxon>Streptophyta</taxon>
        <taxon>Embryophyta</taxon>
        <taxon>Tracheophyta</taxon>
        <taxon>Spermatophyta</taxon>
        <taxon>Magnoliopsida</taxon>
        <taxon>eudicotyledons</taxon>
        <taxon>Gunneridae</taxon>
        <taxon>Pentapetalae</taxon>
        <taxon>asterids</taxon>
        <taxon>lamiids</taxon>
        <taxon>Solanales</taxon>
        <taxon>Solanaceae</taxon>
        <taxon>Solanoideae</taxon>
        <taxon>Solaneae</taxon>
        <taxon>Solanum</taxon>
    </lineage>
</organism>